<evidence type="ECO:0000256" key="1">
    <source>
        <dbReference type="ARBA" id="ARBA00009437"/>
    </source>
</evidence>
<dbReference type="Pfam" id="PF03466">
    <property type="entry name" value="LysR_substrate"/>
    <property type="match status" value="1"/>
</dbReference>
<dbReference type="InterPro" id="IPR036388">
    <property type="entry name" value="WH-like_DNA-bd_sf"/>
</dbReference>
<keyword evidence="8" id="KW-1185">Reference proteome</keyword>
<dbReference type="RefSeq" id="WP_091938821.1">
    <property type="nucleotide sequence ID" value="NZ_FNCY01000015.1"/>
</dbReference>
<evidence type="ECO:0000256" key="5">
    <source>
        <dbReference type="ARBA" id="ARBA00023163"/>
    </source>
</evidence>
<dbReference type="PANTHER" id="PTHR30293">
    <property type="entry name" value="TRANSCRIPTIONAL REGULATORY PROTEIN NAC-RELATED"/>
    <property type="match status" value="1"/>
</dbReference>
<evidence type="ECO:0000256" key="2">
    <source>
        <dbReference type="ARBA" id="ARBA00023015"/>
    </source>
</evidence>
<dbReference type="Pfam" id="PF00126">
    <property type="entry name" value="HTH_1"/>
    <property type="match status" value="1"/>
</dbReference>
<dbReference type="SUPFAM" id="SSF46785">
    <property type="entry name" value="Winged helix' DNA-binding domain"/>
    <property type="match status" value="1"/>
</dbReference>
<sequence>MNLKQLEYFVRVAELGSFSKAAMVLNIAQPALSRHVRLLETDLRTTLLIRNGRGVMMTEAGKRLYDHAVGILQLMSSVREDIEANRDVPSGRIVVGLPPSFGRWCTLPLVEEFRKNLPQAQLSIVEGLSAHLAEWIASGRADLAILLNPDPNPALDIQPVIDESICLVGTAANMHLAGPGGVAFAELARLPLIVPARTHAIRKLIETQSALLGIPLEVAWEISSIASILNLVQAGYGYALLPRSAVAVSGLSSHFVLAPIVAPTLISRLCLVSSSHKQPTPLIRHVQRVLRQLIISGAEAMDAPHNKTL</sequence>
<dbReference type="FunFam" id="1.10.10.10:FF:000001">
    <property type="entry name" value="LysR family transcriptional regulator"/>
    <property type="match status" value="1"/>
</dbReference>
<organism evidence="7 8">
    <name type="scientific">Propionivibrio dicarboxylicus</name>
    <dbReference type="NCBI Taxonomy" id="83767"/>
    <lineage>
        <taxon>Bacteria</taxon>
        <taxon>Pseudomonadati</taxon>
        <taxon>Pseudomonadota</taxon>
        <taxon>Betaproteobacteria</taxon>
        <taxon>Rhodocyclales</taxon>
        <taxon>Rhodocyclaceae</taxon>
        <taxon>Propionivibrio</taxon>
    </lineage>
</organism>
<dbReference type="Proteomes" id="UP000198607">
    <property type="component" value="Unassembled WGS sequence"/>
</dbReference>
<dbReference type="GO" id="GO:0003700">
    <property type="term" value="F:DNA-binding transcription factor activity"/>
    <property type="evidence" value="ECO:0007669"/>
    <property type="project" value="InterPro"/>
</dbReference>
<dbReference type="InterPro" id="IPR036390">
    <property type="entry name" value="WH_DNA-bd_sf"/>
</dbReference>
<keyword evidence="3" id="KW-0238">DNA-binding</keyword>
<keyword evidence="5" id="KW-0804">Transcription</keyword>
<keyword evidence="4" id="KW-0010">Activator</keyword>
<evidence type="ECO:0000313" key="7">
    <source>
        <dbReference type="EMBL" id="SDI24273.1"/>
    </source>
</evidence>
<dbReference type="InterPro" id="IPR005119">
    <property type="entry name" value="LysR_subst-bd"/>
</dbReference>
<dbReference type="STRING" id="83767.SAMN05660652_03094"/>
<evidence type="ECO:0000256" key="3">
    <source>
        <dbReference type="ARBA" id="ARBA00023125"/>
    </source>
</evidence>
<dbReference type="Gene3D" id="3.40.190.290">
    <property type="match status" value="1"/>
</dbReference>
<dbReference type="GO" id="GO:0003677">
    <property type="term" value="F:DNA binding"/>
    <property type="evidence" value="ECO:0007669"/>
    <property type="project" value="UniProtKB-KW"/>
</dbReference>
<dbReference type="Gene3D" id="1.10.10.10">
    <property type="entry name" value="Winged helix-like DNA-binding domain superfamily/Winged helix DNA-binding domain"/>
    <property type="match status" value="1"/>
</dbReference>
<evidence type="ECO:0000259" key="6">
    <source>
        <dbReference type="PROSITE" id="PS50931"/>
    </source>
</evidence>
<name>A0A1G8IZP2_9RHOO</name>
<dbReference type="PANTHER" id="PTHR30293:SF0">
    <property type="entry name" value="NITROGEN ASSIMILATION REGULATORY PROTEIN NAC"/>
    <property type="match status" value="1"/>
</dbReference>
<dbReference type="PROSITE" id="PS50931">
    <property type="entry name" value="HTH_LYSR"/>
    <property type="match status" value="1"/>
</dbReference>
<dbReference type="AlphaFoldDB" id="A0A1G8IZP2"/>
<gene>
    <name evidence="7" type="ORF">SAMN05660652_03094</name>
</gene>
<evidence type="ECO:0000256" key="4">
    <source>
        <dbReference type="ARBA" id="ARBA00023159"/>
    </source>
</evidence>
<dbReference type="OrthoDB" id="8587114at2"/>
<proteinExistence type="inferred from homology"/>
<dbReference type="EMBL" id="FNCY01000015">
    <property type="protein sequence ID" value="SDI24273.1"/>
    <property type="molecule type" value="Genomic_DNA"/>
</dbReference>
<dbReference type="InterPro" id="IPR000847">
    <property type="entry name" value="LysR_HTH_N"/>
</dbReference>
<comment type="similarity">
    <text evidence="1">Belongs to the LysR transcriptional regulatory family.</text>
</comment>
<reference evidence="7 8" key="1">
    <citation type="submission" date="2016-10" db="EMBL/GenBank/DDBJ databases">
        <authorList>
            <person name="de Groot N.N."/>
        </authorList>
    </citation>
    <scope>NUCLEOTIDE SEQUENCE [LARGE SCALE GENOMIC DNA]</scope>
    <source>
        <strain evidence="7 8">DSM 5885</strain>
    </source>
</reference>
<dbReference type="PRINTS" id="PR00039">
    <property type="entry name" value="HTHLYSR"/>
</dbReference>
<evidence type="ECO:0000313" key="8">
    <source>
        <dbReference type="Proteomes" id="UP000198607"/>
    </source>
</evidence>
<keyword evidence="2" id="KW-0805">Transcription regulation</keyword>
<accession>A0A1G8IZP2</accession>
<dbReference type="GO" id="GO:2000142">
    <property type="term" value="P:regulation of DNA-templated transcription initiation"/>
    <property type="evidence" value="ECO:0007669"/>
    <property type="project" value="TreeGrafter"/>
</dbReference>
<feature type="domain" description="HTH lysR-type" evidence="6">
    <location>
        <begin position="1"/>
        <end position="58"/>
    </location>
</feature>
<protein>
    <submittedName>
        <fullName evidence="7">Transcriptional regulator, LysR family</fullName>
    </submittedName>
</protein>
<dbReference type="SUPFAM" id="SSF53850">
    <property type="entry name" value="Periplasmic binding protein-like II"/>
    <property type="match status" value="1"/>
</dbReference>